<protein>
    <submittedName>
        <fullName evidence="1">Uncharacterized protein</fullName>
    </submittedName>
</protein>
<sequence>MKTPGFRCRCRSINNFAAASMSLYLKCRLNRLS</sequence>
<dbReference type="AlphaFoldDB" id="A0A0A9B5X1"/>
<reference evidence="1" key="1">
    <citation type="submission" date="2014-09" db="EMBL/GenBank/DDBJ databases">
        <authorList>
            <person name="Magalhaes I.L.F."/>
            <person name="Oliveira U."/>
            <person name="Santos F.R."/>
            <person name="Vidigal T.H.D.A."/>
            <person name="Brescovit A.D."/>
            <person name="Santos A.J."/>
        </authorList>
    </citation>
    <scope>NUCLEOTIDE SEQUENCE</scope>
    <source>
        <tissue evidence="1">Shoot tissue taken approximately 20 cm above the soil surface</tissue>
    </source>
</reference>
<evidence type="ECO:0000313" key="1">
    <source>
        <dbReference type="EMBL" id="JAD54697.1"/>
    </source>
</evidence>
<organism evidence="1">
    <name type="scientific">Arundo donax</name>
    <name type="common">Giant reed</name>
    <name type="synonym">Donax arundinaceus</name>
    <dbReference type="NCBI Taxonomy" id="35708"/>
    <lineage>
        <taxon>Eukaryota</taxon>
        <taxon>Viridiplantae</taxon>
        <taxon>Streptophyta</taxon>
        <taxon>Embryophyta</taxon>
        <taxon>Tracheophyta</taxon>
        <taxon>Spermatophyta</taxon>
        <taxon>Magnoliopsida</taxon>
        <taxon>Liliopsida</taxon>
        <taxon>Poales</taxon>
        <taxon>Poaceae</taxon>
        <taxon>PACMAD clade</taxon>
        <taxon>Arundinoideae</taxon>
        <taxon>Arundineae</taxon>
        <taxon>Arundo</taxon>
    </lineage>
</organism>
<name>A0A0A9B5X1_ARUDO</name>
<dbReference type="EMBL" id="GBRH01243198">
    <property type="protein sequence ID" value="JAD54697.1"/>
    <property type="molecule type" value="Transcribed_RNA"/>
</dbReference>
<reference evidence="1" key="2">
    <citation type="journal article" date="2015" name="Data Brief">
        <title>Shoot transcriptome of the giant reed, Arundo donax.</title>
        <authorList>
            <person name="Barrero R.A."/>
            <person name="Guerrero F.D."/>
            <person name="Moolhuijzen P."/>
            <person name="Goolsby J.A."/>
            <person name="Tidwell J."/>
            <person name="Bellgard S.E."/>
            <person name="Bellgard M.I."/>
        </authorList>
    </citation>
    <scope>NUCLEOTIDE SEQUENCE</scope>
    <source>
        <tissue evidence="1">Shoot tissue taken approximately 20 cm above the soil surface</tissue>
    </source>
</reference>
<accession>A0A0A9B5X1</accession>
<proteinExistence type="predicted"/>